<organism evidence="3 4">
    <name type="scientific">Hamiltosporidium tvaerminnensis</name>
    <dbReference type="NCBI Taxonomy" id="1176355"/>
    <lineage>
        <taxon>Eukaryota</taxon>
        <taxon>Fungi</taxon>
        <taxon>Fungi incertae sedis</taxon>
        <taxon>Microsporidia</taxon>
        <taxon>Dubosqiidae</taxon>
        <taxon>Hamiltosporidium</taxon>
    </lineage>
</organism>
<dbReference type="InterPro" id="IPR023214">
    <property type="entry name" value="HAD_sf"/>
</dbReference>
<keyword evidence="1" id="KW-0472">Membrane</keyword>
<protein>
    <recommendedName>
        <fullName evidence="2">FCP1 homology domain-containing protein</fullName>
    </recommendedName>
</protein>
<accession>A0A4Q9LU82</accession>
<evidence type="ECO:0000313" key="4">
    <source>
        <dbReference type="Proteomes" id="UP000292282"/>
    </source>
</evidence>
<dbReference type="STRING" id="1176355.A0A4Q9LU82"/>
<proteinExistence type="predicted"/>
<keyword evidence="1" id="KW-0812">Transmembrane</keyword>
<dbReference type="InterPro" id="IPR004274">
    <property type="entry name" value="FCP1_dom"/>
</dbReference>
<dbReference type="SUPFAM" id="SSF56784">
    <property type="entry name" value="HAD-like"/>
    <property type="match status" value="1"/>
</dbReference>
<dbReference type="InterPro" id="IPR036412">
    <property type="entry name" value="HAD-like_sf"/>
</dbReference>
<evidence type="ECO:0000256" key="1">
    <source>
        <dbReference type="SAM" id="Phobius"/>
    </source>
</evidence>
<reference evidence="3 4" key="1">
    <citation type="submission" date="2017-12" db="EMBL/GenBank/DDBJ databases">
        <authorList>
            <person name="Pombert J.-F."/>
            <person name="Haag K.L."/>
            <person name="Ebert D."/>
        </authorList>
    </citation>
    <scope>NUCLEOTIDE SEQUENCE [LARGE SCALE GENOMIC DNA]</scope>
    <source>
        <strain evidence="3">IL-G-3</strain>
    </source>
</reference>
<dbReference type="PROSITE" id="PS50969">
    <property type="entry name" value="FCP1"/>
    <property type="match status" value="1"/>
</dbReference>
<evidence type="ECO:0000259" key="2">
    <source>
        <dbReference type="PROSITE" id="PS50969"/>
    </source>
</evidence>
<dbReference type="Proteomes" id="UP000292282">
    <property type="component" value="Unassembled WGS sequence"/>
</dbReference>
<dbReference type="VEuPathDB" id="MicrosporidiaDB:CWI38_0995p0020"/>
<name>A0A4Q9LU82_9MICR</name>
<sequence>MNTFLIYSLLIFTTTQAMIVFDLNGVLMKRLNKAKSKEIKEIETNNVMRDITLNSSVVFLRPNFKELILFLRKHKARYIGWTTAISSTVEELKLHLKGWGFEFEDILSQEYCDVGGVRPPDIKSEKWIKNLNIVAEKYKCSLKDCVLVDDSRNKSVEGQNFINVSEYNPLSNKKDQYLKKLCVALHDYVQCNDDDCEYKKK</sequence>
<dbReference type="EMBL" id="PITK01000995">
    <property type="protein sequence ID" value="TBU11887.1"/>
    <property type="molecule type" value="Genomic_DNA"/>
</dbReference>
<feature type="domain" description="FCP1 homology" evidence="2">
    <location>
        <begin position="12"/>
        <end position="188"/>
    </location>
</feature>
<keyword evidence="4" id="KW-1185">Reference proteome</keyword>
<dbReference type="OrthoDB" id="1711508at2759"/>
<comment type="caution">
    <text evidence="3">The sequence shown here is derived from an EMBL/GenBank/DDBJ whole genome shotgun (WGS) entry which is preliminary data.</text>
</comment>
<dbReference type="AlphaFoldDB" id="A0A4Q9LU82"/>
<dbReference type="Gene3D" id="3.40.50.1000">
    <property type="entry name" value="HAD superfamily/HAD-like"/>
    <property type="match status" value="1"/>
</dbReference>
<feature type="transmembrane region" description="Helical" evidence="1">
    <location>
        <begin position="6"/>
        <end position="27"/>
    </location>
</feature>
<evidence type="ECO:0000313" key="3">
    <source>
        <dbReference type="EMBL" id="TBU11887.1"/>
    </source>
</evidence>
<gene>
    <name evidence="3" type="ORF">CWI38_0995p0020</name>
</gene>
<keyword evidence="1" id="KW-1133">Transmembrane helix</keyword>